<sequence length="84" mass="8810">MAKDGKFAVNNNAKDVDAVNGVATSAVSKRISTLVIAIRNTVDSGLKKVNGVLATVKQEDKSGLKEINKVLGEIKEGKGSEVKN</sequence>
<comment type="subcellular location">
    <subcellularLocation>
        <location evidence="2 8">Cell outer membrane</location>
        <topology evidence="2 8">Lipid-anchor</topology>
    </subcellularLocation>
</comment>
<evidence type="ECO:0000256" key="4">
    <source>
        <dbReference type="ARBA" id="ARBA00023136"/>
    </source>
</evidence>
<organism evidence="9 10">
    <name type="scientific">Borrelia duttonii CR2A</name>
    <dbReference type="NCBI Taxonomy" id="1432657"/>
    <lineage>
        <taxon>Bacteria</taxon>
        <taxon>Pseudomonadati</taxon>
        <taxon>Spirochaetota</taxon>
        <taxon>Spirochaetia</taxon>
        <taxon>Spirochaetales</taxon>
        <taxon>Borreliaceae</taxon>
        <taxon>Borrelia</taxon>
    </lineage>
</organism>
<dbReference type="EMBL" id="AZIT01000023">
    <property type="protein sequence ID" value="ETZ17648.1"/>
    <property type="molecule type" value="Genomic_DNA"/>
</dbReference>
<evidence type="ECO:0000256" key="6">
    <source>
        <dbReference type="ARBA" id="ARBA00023237"/>
    </source>
</evidence>
<dbReference type="SUPFAM" id="SSF74748">
    <property type="entry name" value="Variable surface antigen VlsE"/>
    <property type="match status" value="1"/>
</dbReference>
<comment type="function">
    <text evidence="1 8">The Vlp and Vsp proteins are antigenically distinct proteins, only one vlp or vsp gene is transcriptionally active at any one time. Switching between these genes is a mechanism of host immune response evasion.</text>
</comment>
<evidence type="ECO:0000313" key="9">
    <source>
        <dbReference type="EMBL" id="ETZ17648.1"/>
    </source>
</evidence>
<evidence type="ECO:0000256" key="1">
    <source>
        <dbReference type="ARBA" id="ARBA00003932"/>
    </source>
</evidence>
<dbReference type="GO" id="GO:0009279">
    <property type="term" value="C:cell outer membrane"/>
    <property type="evidence" value="ECO:0007669"/>
    <property type="project" value="UniProtKB-SubCell"/>
</dbReference>
<evidence type="ECO:0000256" key="5">
    <source>
        <dbReference type="ARBA" id="ARBA00023139"/>
    </source>
</evidence>
<evidence type="ECO:0000256" key="3">
    <source>
        <dbReference type="ARBA" id="ARBA00022729"/>
    </source>
</evidence>
<keyword evidence="4 8" id="KW-0472">Membrane</keyword>
<dbReference type="Proteomes" id="UP000019148">
    <property type="component" value="Unassembled WGS sequence"/>
</dbReference>
<evidence type="ECO:0000256" key="2">
    <source>
        <dbReference type="ARBA" id="ARBA00004459"/>
    </source>
</evidence>
<proteinExistence type="predicted"/>
<dbReference type="Pfam" id="PF00921">
    <property type="entry name" value="Lipoprotein_2"/>
    <property type="match status" value="1"/>
</dbReference>
<evidence type="ECO:0000256" key="8">
    <source>
        <dbReference type="RuleBase" id="RU363105"/>
    </source>
</evidence>
<dbReference type="PATRIC" id="fig|1432657.3.peg.1388"/>
<dbReference type="AlphaFoldDB" id="W6TGY0"/>
<accession>W6TGY0</accession>
<name>W6TGY0_9SPIR</name>
<reference evidence="9 10" key="1">
    <citation type="submission" date="2013-12" db="EMBL/GenBank/DDBJ databases">
        <title>Comparative genomics of relapsing fever spirochetes.</title>
        <authorList>
            <person name="Schwan T.G."/>
            <person name="Raffel S.J."/>
            <person name="Porcella S.F."/>
        </authorList>
    </citation>
    <scope>NUCLEOTIDE SEQUENCE [LARGE SCALE GENOMIC DNA]</scope>
    <source>
        <strain evidence="9 10">CR2A</strain>
    </source>
</reference>
<evidence type="ECO:0000313" key="10">
    <source>
        <dbReference type="Proteomes" id="UP000019148"/>
    </source>
</evidence>
<comment type="caution">
    <text evidence="9">The sequence shown here is derived from an EMBL/GenBank/DDBJ whole genome shotgun (WGS) entry which is preliminary data.</text>
</comment>
<protein>
    <recommendedName>
        <fullName evidence="8">Variable large protein</fullName>
    </recommendedName>
</protein>
<dbReference type="InterPro" id="IPR000680">
    <property type="entry name" value="Borrelia_lipo"/>
</dbReference>
<evidence type="ECO:0000256" key="7">
    <source>
        <dbReference type="ARBA" id="ARBA00023288"/>
    </source>
</evidence>
<keyword evidence="3" id="KW-0732">Signal</keyword>
<keyword evidence="5 8" id="KW-0564">Palmitate</keyword>
<keyword evidence="7 8" id="KW-0449">Lipoprotein</keyword>
<keyword evidence="6 8" id="KW-0998">Cell outer membrane</keyword>
<gene>
    <name evidence="9" type="ORF">BDCR2A_01430</name>
</gene>